<feature type="compositionally biased region" description="Basic and acidic residues" evidence="1">
    <location>
        <begin position="150"/>
        <end position="171"/>
    </location>
</feature>
<reference evidence="2 3" key="3">
    <citation type="journal article" date="2013" name="Rice">
        <title>Improvement of the Oryza sativa Nipponbare reference genome using next generation sequence and optical map data.</title>
        <authorList>
            <person name="Kawahara Y."/>
            <person name="de la Bastide M."/>
            <person name="Hamilton J.P."/>
            <person name="Kanamori H."/>
            <person name="McCombie W.R."/>
            <person name="Ouyang S."/>
            <person name="Schwartz D.C."/>
            <person name="Tanaka T."/>
            <person name="Wu J."/>
            <person name="Zhou S."/>
            <person name="Childs K.L."/>
            <person name="Davidson R.M."/>
            <person name="Lin H."/>
            <person name="Quesada-Ocampo L."/>
            <person name="Vaillancourt B."/>
            <person name="Sakai H."/>
            <person name="Lee S.S."/>
            <person name="Kim J."/>
            <person name="Numa H."/>
            <person name="Itoh T."/>
            <person name="Buell C.R."/>
            <person name="Matsumoto T."/>
        </authorList>
    </citation>
    <scope>NUCLEOTIDE SEQUENCE [LARGE SCALE GENOMIC DNA]</scope>
    <source>
        <strain evidence="3">cv. Nipponbare</strain>
    </source>
</reference>
<feature type="region of interest" description="Disordered" evidence="1">
    <location>
        <begin position="78"/>
        <end position="423"/>
    </location>
</feature>
<dbReference type="SMR" id="A0A0N7KJC4"/>
<feature type="compositionally biased region" description="Basic and acidic residues" evidence="1">
    <location>
        <begin position="78"/>
        <end position="88"/>
    </location>
</feature>
<dbReference type="Proteomes" id="UP000059680">
    <property type="component" value="Chromosome 4"/>
</dbReference>
<reference evidence="3" key="1">
    <citation type="journal article" date="2005" name="Nature">
        <title>The map-based sequence of the rice genome.</title>
        <authorList>
            <consortium name="International rice genome sequencing project (IRGSP)"/>
            <person name="Matsumoto T."/>
            <person name="Wu J."/>
            <person name="Kanamori H."/>
            <person name="Katayose Y."/>
            <person name="Fujisawa M."/>
            <person name="Namiki N."/>
            <person name="Mizuno H."/>
            <person name="Yamamoto K."/>
            <person name="Antonio B.A."/>
            <person name="Baba T."/>
            <person name="Sakata K."/>
            <person name="Nagamura Y."/>
            <person name="Aoki H."/>
            <person name="Arikawa K."/>
            <person name="Arita K."/>
            <person name="Bito T."/>
            <person name="Chiden Y."/>
            <person name="Fujitsuka N."/>
            <person name="Fukunaka R."/>
            <person name="Hamada M."/>
            <person name="Harada C."/>
            <person name="Hayashi A."/>
            <person name="Hijishita S."/>
            <person name="Honda M."/>
            <person name="Hosokawa S."/>
            <person name="Ichikawa Y."/>
            <person name="Idonuma A."/>
            <person name="Iijima M."/>
            <person name="Ikeda M."/>
            <person name="Ikeno M."/>
            <person name="Ito K."/>
            <person name="Ito S."/>
            <person name="Ito T."/>
            <person name="Ito Y."/>
            <person name="Ito Y."/>
            <person name="Iwabuchi A."/>
            <person name="Kamiya K."/>
            <person name="Karasawa W."/>
            <person name="Kurita K."/>
            <person name="Katagiri S."/>
            <person name="Kikuta A."/>
            <person name="Kobayashi H."/>
            <person name="Kobayashi N."/>
            <person name="Machita K."/>
            <person name="Maehara T."/>
            <person name="Masukawa M."/>
            <person name="Mizubayashi T."/>
            <person name="Mukai Y."/>
            <person name="Nagasaki H."/>
            <person name="Nagata Y."/>
            <person name="Naito S."/>
            <person name="Nakashima M."/>
            <person name="Nakama Y."/>
            <person name="Nakamichi Y."/>
            <person name="Nakamura M."/>
            <person name="Meguro A."/>
            <person name="Negishi M."/>
            <person name="Ohta I."/>
            <person name="Ohta T."/>
            <person name="Okamoto M."/>
            <person name="Ono N."/>
            <person name="Saji S."/>
            <person name="Sakaguchi M."/>
            <person name="Sakai K."/>
            <person name="Shibata M."/>
            <person name="Shimokawa T."/>
            <person name="Song J."/>
            <person name="Takazaki Y."/>
            <person name="Terasawa K."/>
            <person name="Tsugane M."/>
            <person name="Tsuji K."/>
            <person name="Ueda S."/>
            <person name="Waki K."/>
            <person name="Yamagata H."/>
            <person name="Yamamoto M."/>
            <person name="Yamamoto S."/>
            <person name="Yamane H."/>
            <person name="Yoshiki S."/>
            <person name="Yoshihara R."/>
            <person name="Yukawa K."/>
            <person name="Zhong H."/>
            <person name="Yano M."/>
            <person name="Yuan Q."/>
            <person name="Ouyang S."/>
            <person name="Liu J."/>
            <person name="Jones K.M."/>
            <person name="Gansberger K."/>
            <person name="Moffat K."/>
            <person name="Hill J."/>
            <person name="Bera J."/>
            <person name="Fadrosh D."/>
            <person name="Jin S."/>
            <person name="Johri S."/>
            <person name="Kim M."/>
            <person name="Overton L."/>
            <person name="Reardon M."/>
            <person name="Tsitrin T."/>
            <person name="Vuong H."/>
            <person name="Weaver B."/>
            <person name="Ciecko A."/>
            <person name="Tallon L."/>
            <person name="Jackson J."/>
            <person name="Pai G."/>
            <person name="Aken S.V."/>
            <person name="Utterback T."/>
            <person name="Reidmuller S."/>
            <person name="Feldblyum T."/>
            <person name="Hsiao J."/>
            <person name="Zismann V."/>
            <person name="Iobst S."/>
            <person name="de Vazeille A.R."/>
            <person name="Buell C.R."/>
            <person name="Ying K."/>
            <person name="Li Y."/>
            <person name="Lu T."/>
            <person name="Huang Y."/>
            <person name="Zhao Q."/>
            <person name="Feng Q."/>
            <person name="Zhang L."/>
            <person name="Zhu J."/>
            <person name="Weng Q."/>
            <person name="Mu J."/>
            <person name="Lu Y."/>
            <person name="Fan D."/>
            <person name="Liu Y."/>
            <person name="Guan J."/>
            <person name="Zhang Y."/>
            <person name="Yu S."/>
            <person name="Liu X."/>
            <person name="Zhang Y."/>
            <person name="Hong G."/>
            <person name="Han B."/>
            <person name="Choisne N."/>
            <person name="Demange N."/>
            <person name="Orjeda G."/>
            <person name="Samain S."/>
            <person name="Cattolico L."/>
            <person name="Pelletier E."/>
            <person name="Couloux A."/>
            <person name="Segurens B."/>
            <person name="Wincker P."/>
            <person name="D'Hont A."/>
            <person name="Scarpelli C."/>
            <person name="Weissenbach J."/>
            <person name="Salanoubat M."/>
            <person name="Quetier F."/>
            <person name="Yu Y."/>
            <person name="Kim H.R."/>
            <person name="Rambo T."/>
            <person name="Currie J."/>
            <person name="Collura K."/>
            <person name="Luo M."/>
            <person name="Yang T."/>
            <person name="Ammiraju J.S.S."/>
            <person name="Engler F."/>
            <person name="Soderlund C."/>
            <person name="Wing R.A."/>
            <person name="Palmer L.E."/>
            <person name="de la Bastide M."/>
            <person name="Spiegel L."/>
            <person name="Nascimento L."/>
            <person name="Zutavern T."/>
            <person name="O'Shaughnessy A."/>
            <person name="Dike S."/>
            <person name="Dedhia N."/>
            <person name="Preston R."/>
            <person name="Balija V."/>
            <person name="McCombie W.R."/>
            <person name="Chow T."/>
            <person name="Chen H."/>
            <person name="Chung M."/>
            <person name="Chen C."/>
            <person name="Shaw J."/>
            <person name="Wu H."/>
            <person name="Hsiao K."/>
            <person name="Chao Y."/>
            <person name="Chu M."/>
            <person name="Cheng C."/>
            <person name="Hour A."/>
            <person name="Lee P."/>
            <person name="Lin S."/>
            <person name="Lin Y."/>
            <person name="Liou J."/>
            <person name="Liu S."/>
            <person name="Hsing Y."/>
            <person name="Raghuvanshi S."/>
            <person name="Mohanty A."/>
            <person name="Bharti A.K."/>
            <person name="Gaur A."/>
            <person name="Gupta V."/>
            <person name="Kumar D."/>
            <person name="Ravi V."/>
            <person name="Vij S."/>
            <person name="Kapur A."/>
            <person name="Khurana P."/>
            <person name="Khurana P."/>
            <person name="Khurana J.P."/>
            <person name="Tyagi A.K."/>
            <person name="Gaikwad K."/>
            <person name="Singh A."/>
            <person name="Dalal V."/>
            <person name="Srivastava S."/>
            <person name="Dixit A."/>
            <person name="Pal A.K."/>
            <person name="Ghazi I.A."/>
            <person name="Yadav M."/>
            <person name="Pandit A."/>
            <person name="Bhargava A."/>
            <person name="Sureshbabu K."/>
            <person name="Batra K."/>
            <person name="Sharma T.R."/>
            <person name="Mohapatra T."/>
            <person name="Singh N.K."/>
            <person name="Messing J."/>
            <person name="Nelson A.B."/>
            <person name="Fuks G."/>
            <person name="Kavchok S."/>
            <person name="Keizer G."/>
            <person name="Linton E."/>
            <person name="Llaca V."/>
            <person name="Song R."/>
            <person name="Tanyolac B."/>
            <person name="Young S."/>
            <person name="Ho-Il K."/>
            <person name="Hahn J.H."/>
            <person name="Sangsakoo G."/>
            <person name="Vanavichit A."/>
            <person name="de Mattos Luiz.A.T."/>
            <person name="Zimmer P.D."/>
            <person name="Malone G."/>
            <person name="Dellagostin O."/>
            <person name="de Oliveira A.C."/>
            <person name="Bevan M."/>
            <person name="Bancroft I."/>
            <person name="Minx P."/>
            <person name="Cordum H."/>
            <person name="Wilson R."/>
            <person name="Cheng Z."/>
            <person name="Jin W."/>
            <person name="Jiang J."/>
            <person name="Leong S.A."/>
            <person name="Iwama H."/>
            <person name="Gojobori T."/>
            <person name="Itoh T."/>
            <person name="Niimura Y."/>
            <person name="Fujii Y."/>
            <person name="Habara T."/>
            <person name="Sakai H."/>
            <person name="Sato Y."/>
            <person name="Wilson G."/>
            <person name="Kumar K."/>
            <person name="McCouch S."/>
            <person name="Juretic N."/>
            <person name="Hoen D."/>
            <person name="Wright S."/>
            <person name="Bruskiewich R."/>
            <person name="Bureau T."/>
            <person name="Miyao A."/>
            <person name="Hirochika H."/>
            <person name="Nishikawa T."/>
            <person name="Kadowaki K."/>
            <person name="Sugiura M."/>
            <person name="Burr B."/>
            <person name="Sasaki T."/>
        </authorList>
    </citation>
    <scope>NUCLEOTIDE SEQUENCE [LARGE SCALE GENOMIC DNA]</scope>
    <source>
        <strain evidence="3">cv. Nipponbare</strain>
    </source>
</reference>
<name>A0A0N7KJC4_ORYSJ</name>
<feature type="compositionally biased region" description="Basic and acidic residues" evidence="1">
    <location>
        <begin position="377"/>
        <end position="394"/>
    </location>
</feature>
<feature type="compositionally biased region" description="Acidic residues" evidence="1">
    <location>
        <begin position="303"/>
        <end position="313"/>
    </location>
</feature>
<dbReference type="OMA" id="HPRRDET"/>
<accession>A0A0N7KJC4</accession>
<evidence type="ECO:0000313" key="3">
    <source>
        <dbReference type="Proteomes" id="UP000059680"/>
    </source>
</evidence>
<feature type="compositionally biased region" description="Basic and acidic residues" evidence="1">
    <location>
        <begin position="197"/>
        <end position="207"/>
    </location>
</feature>
<gene>
    <name evidence="2" type="ordered locus">Os04g0509500</name>
    <name evidence="2" type="ORF">OSNPB_040509500</name>
</gene>
<dbReference type="InParanoid" id="A0A0N7KJC4"/>
<dbReference type="PaxDb" id="39947-A0A0N7KJC4"/>
<evidence type="ECO:0000256" key="1">
    <source>
        <dbReference type="SAM" id="MobiDB-lite"/>
    </source>
</evidence>
<organism evidence="2 3">
    <name type="scientific">Oryza sativa subsp. japonica</name>
    <name type="common">Rice</name>
    <dbReference type="NCBI Taxonomy" id="39947"/>
    <lineage>
        <taxon>Eukaryota</taxon>
        <taxon>Viridiplantae</taxon>
        <taxon>Streptophyta</taxon>
        <taxon>Embryophyta</taxon>
        <taxon>Tracheophyta</taxon>
        <taxon>Spermatophyta</taxon>
        <taxon>Magnoliopsida</taxon>
        <taxon>Liliopsida</taxon>
        <taxon>Poales</taxon>
        <taxon>Poaceae</taxon>
        <taxon>BOP clade</taxon>
        <taxon>Oryzoideae</taxon>
        <taxon>Oryzeae</taxon>
        <taxon>Oryzinae</taxon>
        <taxon>Oryza</taxon>
        <taxon>Oryza sativa</taxon>
    </lineage>
</organism>
<proteinExistence type="predicted"/>
<reference evidence="2 3" key="2">
    <citation type="journal article" date="2013" name="Plant Cell Physiol.">
        <title>Rice Annotation Project Database (RAP-DB): an integrative and interactive database for rice genomics.</title>
        <authorList>
            <person name="Sakai H."/>
            <person name="Lee S.S."/>
            <person name="Tanaka T."/>
            <person name="Numa H."/>
            <person name="Kim J."/>
            <person name="Kawahara Y."/>
            <person name="Wakimoto H."/>
            <person name="Yang C.C."/>
            <person name="Iwamoto M."/>
            <person name="Abe T."/>
            <person name="Yamada Y."/>
            <person name="Muto A."/>
            <person name="Inokuchi H."/>
            <person name="Ikemura T."/>
            <person name="Matsumoto T."/>
            <person name="Sasaki T."/>
            <person name="Itoh T."/>
        </authorList>
    </citation>
    <scope>NUCLEOTIDE SEQUENCE [LARGE SCALE GENOMIC DNA]</scope>
    <source>
        <strain evidence="3">cv. Nipponbare</strain>
    </source>
</reference>
<dbReference type="eggNOG" id="ENOG502SYIY">
    <property type="taxonomic scope" value="Eukaryota"/>
</dbReference>
<feature type="compositionally biased region" description="Basic and acidic residues" evidence="1">
    <location>
        <begin position="219"/>
        <end position="234"/>
    </location>
</feature>
<feature type="compositionally biased region" description="Basic and acidic residues" evidence="1">
    <location>
        <begin position="101"/>
        <end position="133"/>
    </location>
</feature>
<feature type="non-terminal residue" evidence="2">
    <location>
        <position position="1"/>
    </location>
</feature>
<feature type="region of interest" description="Disordered" evidence="1">
    <location>
        <begin position="27"/>
        <end position="63"/>
    </location>
</feature>
<dbReference type="AlphaFoldDB" id="A0A0N7KJC4"/>
<sequence>VREPAVPCQVHAGRLVLGGDAEQAELLEPVEERSHGAADPPEDDQDLDDVRGEQLAAAAHEQAVRPAGAVDLLDVLLPREERGEEDPPRAAPAVELGGLERVVELEARGERVEADEHPRRDEPADDRGPRVDDAAPGGDGGEPAEEAVADVDHVPVPRLEPLPEQRGERRHAAGQGRRHGGAADSGPLPVDAAGRAVRLEDGGERPGVESVPAEPQQEGAKHDERRAVALERHRSAGVVEPPDAGALDERAPEPGDTADHVDDAGAGEVDDTGAEQQRSGRAGGRGPPIGGPDPVGHHRVDEPGEEGGVDEVGDELRPLGDGARRDPGGGDGEGPLEEEEVVVEPGLRHVLEAEELLPDEAVGRRAEGEGEAEEVVEERPGRGVEHVGEHDVHRVLGPHRPGAEHREPELHGEHEVRREEQVRRVHRRRRVGEPVAQVVRRVRRHRPQQRRQVRRARRHLPPSLTKPSSLRSLVQTRAAETAAGLGVGGWGETLAPDL</sequence>
<feature type="compositionally biased region" description="Basic and acidic residues" evidence="1">
    <location>
        <begin position="247"/>
        <end position="263"/>
    </location>
</feature>
<dbReference type="FunCoup" id="A0A0N7KJC4">
    <property type="interactions" value="1"/>
</dbReference>
<feature type="compositionally biased region" description="Basic residues" evidence="1">
    <location>
        <begin position="444"/>
        <end position="460"/>
    </location>
</feature>
<dbReference type="Gramene" id="Os04t0509500-01">
    <property type="protein sequence ID" value="Os04t0509500-01"/>
    <property type="gene ID" value="Os04g0509500"/>
</dbReference>
<feature type="region of interest" description="Disordered" evidence="1">
    <location>
        <begin position="444"/>
        <end position="471"/>
    </location>
</feature>
<dbReference type="EMBL" id="AP014960">
    <property type="protein sequence ID" value="BAS90025.1"/>
    <property type="molecule type" value="Genomic_DNA"/>
</dbReference>
<feature type="compositionally biased region" description="Basic and acidic residues" evidence="1">
    <location>
        <begin position="401"/>
        <end position="423"/>
    </location>
</feature>
<feature type="compositionally biased region" description="Basic and acidic residues" evidence="1">
    <location>
        <begin position="314"/>
        <end position="328"/>
    </location>
</feature>
<protein>
    <submittedName>
        <fullName evidence="2">Os04g0509500 protein</fullName>
    </submittedName>
</protein>
<keyword evidence="3" id="KW-1185">Reference proteome</keyword>
<evidence type="ECO:0000313" key="2">
    <source>
        <dbReference type="EMBL" id="BAS90025.1"/>
    </source>
</evidence>
<feature type="compositionally biased region" description="Low complexity" evidence="1">
    <location>
        <begin position="91"/>
        <end position="100"/>
    </location>
</feature>